<dbReference type="SUPFAM" id="SSF56349">
    <property type="entry name" value="DNA breaking-rejoining enzymes"/>
    <property type="match status" value="1"/>
</dbReference>
<comment type="similarity">
    <text evidence="1">Belongs to the 'phage' integrase family.</text>
</comment>
<dbReference type="InterPro" id="IPR028259">
    <property type="entry name" value="AP2-like_int_N"/>
</dbReference>
<evidence type="ECO:0000259" key="5">
    <source>
        <dbReference type="PROSITE" id="PS51898"/>
    </source>
</evidence>
<dbReference type="AlphaFoldDB" id="A0A0R1WI12"/>
<dbReference type="CDD" id="cd01189">
    <property type="entry name" value="INT_ICEBs1_C_like"/>
    <property type="match status" value="1"/>
</dbReference>
<proteinExistence type="inferred from homology"/>
<evidence type="ECO:0000256" key="2">
    <source>
        <dbReference type="ARBA" id="ARBA00022908"/>
    </source>
</evidence>
<dbReference type="Proteomes" id="UP000051302">
    <property type="component" value="Unassembled WGS sequence"/>
</dbReference>
<organism evidence="6 7">
    <name type="scientific">Companilactobacillus nantensis DSM 16982</name>
    <dbReference type="NCBI Taxonomy" id="1423774"/>
    <lineage>
        <taxon>Bacteria</taxon>
        <taxon>Bacillati</taxon>
        <taxon>Bacillota</taxon>
        <taxon>Bacilli</taxon>
        <taxon>Lactobacillales</taxon>
        <taxon>Lactobacillaceae</taxon>
        <taxon>Companilactobacillus</taxon>
    </lineage>
</organism>
<evidence type="ECO:0000256" key="1">
    <source>
        <dbReference type="ARBA" id="ARBA00008857"/>
    </source>
</evidence>
<dbReference type="InterPro" id="IPR011010">
    <property type="entry name" value="DNA_brk_join_enz"/>
</dbReference>
<comment type="caution">
    <text evidence="6">The sequence shown here is derived from an EMBL/GenBank/DDBJ whole genome shotgun (WGS) entry which is preliminary data.</text>
</comment>
<dbReference type="Gene3D" id="1.10.443.10">
    <property type="entry name" value="Intergrase catalytic core"/>
    <property type="match status" value="1"/>
</dbReference>
<gene>
    <name evidence="6" type="ORF">FD31_GL001238</name>
</gene>
<accession>A0A0R1WI12</accession>
<dbReference type="GO" id="GO:0003677">
    <property type="term" value="F:DNA binding"/>
    <property type="evidence" value="ECO:0007669"/>
    <property type="project" value="UniProtKB-KW"/>
</dbReference>
<evidence type="ECO:0000313" key="6">
    <source>
        <dbReference type="EMBL" id="KRM15385.1"/>
    </source>
</evidence>
<dbReference type="Pfam" id="PF14659">
    <property type="entry name" value="Phage_int_SAM_3"/>
    <property type="match status" value="1"/>
</dbReference>
<reference evidence="6 7" key="1">
    <citation type="journal article" date="2015" name="Genome Announc.">
        <title>Expanding the biotechnology potential of lactobacilli through comparative genomics of 213 strains and associated genera.</title>
        <authorList>
            <person name="Sun Z."/>
            <person name="Harris H.M."/>
            <person name="McCann A."/>
            <person name="Guo C."/>
            <person name="Argimon S."/>
            <person name="Zhang W."/>
            <person name="Yang X."/>
            <person name="Jeffery I.B."/>
            <person name="Cooney J.C."/>
            <person name="Kagawa T.F."/>
            <person name="Liu W."/>
            <person name="Song Y."/>
            <person name="Salvetti E."/>
            <person name="Wrobel A."/>
            <person name="Rasinkangas P."/>
            <person name="Parkhill J."/>
            <person name="Rea M.C."/>
            <person name="O'Sullivan O."/>
            <person name="Ritari J."/>
            <person name="Douillard F.P."/>
            <person name="Paul Ross R."/>
            <person name="Yang R."/>
            <person name="Briner A.E."/>
            <person name="Felis G.E."/>
            <person name="de Vos W.M."/>
            <person name="Barrangou R."/>
            <person name="Klaenhammer T.R."/>
            <person name="Caufield P.W."/>
            <person name="Cui Y."/>
            <person name="Zhang H."/>
            <person name="O'Toole P.W."/>
        </authorList>
    </citation>
    <scope>NUCLEOTIDE SEQUENCE [LARGE SCALE GENOMIC DNA]</scope>
    <source>
        <strain evidence="6 7">DSM 16982</strain>
    </source>
</reference>
<dbReference type="Pfam" id="PF14657">
    <property type="entry name" value="Arm-DNA-bind_4"/>
    <property type="match status" value="1"/>
</dbReference>
<dbReference type="RefSeq" id="WP_057892654.1">
    <property type="nucleotide sequence ID" value="NZ_AZFV01000023.1"/>
</dbReference>
<dbReference type="PANTHER" id="PTHR30629:SF2">
    <property type="entry name" value="PROPHAGE INTEGRASE INTS-RELATED"/>
    <property type="match status" value="1"/>
</dbReference>
<evidence type="ECO:0000313" key="7">
    <source>
        <dbReference type="Proteomes" id="UP000051302"/>
    </source>
</evidence>
<keyword evidence="2" id="KW-0229">DNA integration</keyword>
<evidence type="ECO:0000256" key="4">
    <source>
        <dbReference type="ARBA" id="ARBA00023172"/>
    </source>
</evidence>
<protein>
    <recommendedName>
        <fullName evidence="5">Tyr recombinase domain-containing protein</fullName>
    </recommendedName>
</protein>
<dbReference type="Gene3D" id="1.10.150.130">
    <property type="match status" value="1"/>
</dbReference>
<feature type="domain" description="Tyr recombinase" evidence="5">
    <location>
        <begin position="175"/>
        <end position="379"/>
    </location>
</feature>
<dbReference type="Pfam" id="PF00589">
    <property type="entry name" value="Phage_integrase"/>
    <property type="match status" value="1"/>
</dbReference>
<keyword evidence="3" id="KW-0238">DNA-binding</keyword>
<dbReference type="InterPro" id="IPR004107">
    <property type="entry name" value="Integrase_SAM-like_N"/>
</dbReference>
<dbReference type="InterPro" id="IPR002104">
    <property type="entry name" value="Integrase_catalytic"/>
</dbReference>
<name>A0A0R1WI12_9LACO</name>
<dbReference type="PATRIC" id="fig|1423774.3.peg.1287"/>
<keyword evidence="7" id="KW-1185">Reference proteome</keyword>
<evidence type="ECO:0000256" key="3">
    <source>
        <dbReference type="ARBA" id="ARBA00023125"/>
    </source>
</evidence>
<dbReference type="STRING" id="1423774.FD31_GL001238"/>
<dbReference type="InterPro" id="IPR010998">
    <property type="entry name" value="Integrase_recombinase_N"/>
</dbReference>
<dbReference type="EMBL" id="AZFV01000023">
    <property type="protein sequence ID" value="KRM15385.1"/>
    <property type="molecule type" value="Genomic_DNA"/>
</dbReference>
<sequence length="387" mass="45559">MDKRIKKYTKKDGSTAYKFQIYAGINEQTGKQRTTTRRGFKTVKEATMALKRLEYLSTQGMIEQKKPNENITFKQVYNDWFSSYINTVRESTWYKRQKMFENHILPTFGKYRIRTIKTAQIQRAVNGWFKITTYNYKPWFNYTNAIFKYAIKQGYIKDNPATRVIIPKNKEYEDKSPNFWTKEQLKMFFCFIDPKKNLEKYTLFRVLAFSGIRRGECLALTWNDIDMQKNTLSINKTLAQGIKGKLQINNTKTKKGTRIIPLDSTTIKYLKLWHIQQRREYLMLGVNTSGNNQLLFATNKNTFRSLNTPRKWLYAILNRDDCKLPKITIHGFRHTYASALFSAGATIKEAQELLGHEDAQTTLNIYTHVTQSQNKEASQKLVNYLNF</sequence>
<dbReference type="PANTHER" id="PTHR30629">
    <property type="entry name" value="PROPHAGE INTEGRASE"/>
    <property type="match status" value="1"/>
</dbReference>
<dbReference type="GO" id="GO:0015074">
    <property type="term" value="P:DNA integration"/>
    <property type="evidence" value="ECO:0007669"/>
    <property type="project" value="UniProtKB-KW"/>
</dbReference>
<keyword evidence="4" id="KW-0233">DNA recombination</keyword>
<dbReference type="InterPro" id="IPR013762">
    <property type="entry name" value="Integrase-like_cat_sf"/>
</dbReference>
<dbReference type="GO" id="GO:0006310">
    <property type="term" value="P:DNA recombination"/>
    <property type="evidence" value="ECO:0007669"/>
    <property type="project" value="UniProtKB-KW"/>
</dbReference>
<dbReference type="PROSITE" id="PS51898">
    <property type="entry name" value="TYR_RECOMBINASE"/>
    <property type="match status" value="1"/>
</dbReference>
<dbReference type="InterPro" id="IPR050808">
    <property type="entry name" value="Phage_Integrase"/>
</dbReference>